<dbReference type="STRING" id="1166073.SAMN05192530_101351"/>
<evidence type="ECO:0000256" key="4">
    <source>
        <dbReference type="PROSITE-ProRule" id="PRU00169"/>
    </source>
</evidence>
<dbReference type="AlphaFoldDB" id="A0A1H0CKN1"/>
<keyword evidence="2" id="KW-0805">Transcription regulation</keyword>
<dbReference type="EMBL" id="FNIT01000001">
    <property type="protein sequence ID" value="SDN58382.1"/>
    <property type="molecule type" value="Genomic_DNA"/>
</dbReference>
<evidence type="ECO:0000256" key="2">
    <source>
        <dbReference type="ARBA" id="ARBA00023015"/>
    </source>
</evidence>
<dbReference type="PANTHER" id="PTHR44591:SF3">
    <property type="entry name" value="RESPONSE REGULATORY DOMAIN-CONTAINING PROTEIN"/>
    <property type="match status" value="1"/>
</dbReference>
<evidence type="ECO:0000313" key="6">
    <source>
        <dbReference type="EMBL" id="SDN58382.1"/>
    </source>
</evidence>
<evidence type="ECO:0000259" key="5">
    <source>
        <dbReference type="PROSITE" id="PS50110"/>
    </source>
</evidence>
<evidence type="ECO:0000313" key="7">
    <source>
        <dbReference type="Proteomes" id="UP000198793"/>
    </source>
</evidence>
<gene>
    <name evidence="6" type="ORF">SAMN05192530_101351</name>
</gene>
<feature type="domain" description="Response regulatory" evidence="5">
    <location>
        <begin position="3"/>
        <end position="121"/>
    </location>
</feature>
<keyword evidence="1" id="KW-0597">Phosphoprotein</keyword>
<dbReference type="InterPro" id="IPR050595">
    <property type="entry name" value="Bact_response_regulator"/>
</dbReference>
<dbReference type="SUPFAM" id="SSF52172">
    <property type="entry name" value="CheY-like"/>
    <property type="match status" value="1"/>
</dbReference>
<comment type="caution">
    <text evidence="4">Lacks conserved residue(s) required for the propagation of feature annotation.</text>
</comment>
<dbReference type="SMART" id="SM00448">
    <property type="entry name" value="REC"/>
    <property type="match status" value="1"/>
</dbReference>
<dbReference type="Gene3D" id="3.40.50.2300">
    <property type="match status" value="1"/>
</dbReference>
<dbReference type="RefSeq" id="WP_090667956.1">
    <property type="nucleotide sequence ID" value="NZ_FNIT01000001.1"/>
</dbReference>
<sequence length="125" mass="13046">MPLCLIIDESEIVVKVAARILSGIDMDAVGASTASAGLALLPGREKELELVILSGALPDSTVEANVRALRAAPATAQVPILVSVVETNLGLMTRAKRAGASGFVFRPFDRASLLAWVDRHLTVAA</sequence>
<dbReference type="InterPro" id="IPR001789">
    <property type="entry name" value="Sig_transdc_resp-reg_receiver"/>
</dbReference>
<keyword evidence="7" id="KW-1185">Reference proteome</keyword>
<dbReference type="GO" id="GO:0000160">
    <property type="term" value="P:phosphorelay signal transduction system"/>
    <property type="evidence" value="ECO:0007669"/>
    <property type="project" value="InterPro"/>
</dbReference>
<dbReference type="Proteomes" id="UP000198793">
    <property type="component" value="Unassembled WGS sequence"/>
</dbReference>
<dbReference type="Pfam" id="PF00072">
    <property type="entry name" value="Response_reg"/>
    <property type="match status" value="1"/>
</dbReference>
<accession>A0A1H0CKN1</accession>
<evidence type="ECO:0000256" key="3">
    <source>
        <dbReference type="ARBA" id="ARBA00023163"/>
    </source>
</evidence>
<keyword evidence="3" id="KW-0804">Transcription</keyword>
<dbReference type="InterPro" id="IPR011006">
    <property type="entry name" value="CheY-like_superfamily"/>
</dbReference>
<protein>
    <submittedName>
        <fullName evidence="6">Two-component system, chemotaxis family, response regulator CheY</fullName>
    </submittedName>
</protein>
<organism evidence="6 7">
    <name type="scientific">Aureimonas jatrophae</name>
    <dbReference type="NCBI Taxonomy" id="1166073"/>
    <lineage>
        <taxon>Bacteria</taxon>
        <taxon>Pseudomonadati</taxon>
        <taxon>Pseudomonadota</taxon>
        <taxon>Alphaproteobacteria</taxon>
        <taxon>Hyphomicrobiales</taxon>
        <taxon>Aurantimonadaceae</taxon>
        <taxon>Aureimonas</taxon>
    </lineage>
</organism>
<dbReference type="PANTHER" id="PTHR44591">
    <property type="entry name" value="STRESS RESPONSE REGULATOR PROTEIN 1"/>
    <property type="match status" value="1"/>
</dbReference>
<proteinExistence type="predicted"/>
<evidence type="ECO:0000256" key="1">
    <source>
        <dbReference type="ARBA" id="ARBA00022553"/>
    </source>
</evidence>
<dbReference type="OrthoDB" id="9800897at2"/>
<dbReference type="PROSITE" id="PS50110">
    <property type="entry name" value="RESPONSE_REGULATORY"/>
    <property type="match status" value="1"/>
</dbReference>
<reference evidence="6 7" key="1">
    <citation type="submission" date="2016-10" db="EMBL/GenBank/DDBJ databases">
        <authorList>
            <person name="de Groot N.N."/>
        </authorList>
    </citation>
    <scope>NUCLEOTIDE SEQUENCE [LARGE SCALE GENOMIC DNA]</scope>
    <source>
        <strain evidence="7">L7-484,KACC 16230,DSM 25025</strain>
    </source>
</reference>
<name>A0A1H0CKN1_9HYPH</name>